<comment type="caution">
    <text evidence="1">The sequence shown here is derived from an EMBL/GenBank/DDBJ whole genome shotgun (WGS) entry which is preliminary data.</text>
</comment>
<gene>
    <name evidence="1" type="ORF">VSDG_10212</name>
</gene>
<sequence>MAACLDSLFGEVHSRHSQEIAFLHKCGPEYIEAADIVRHATLRWARTMEHLNKPLPAHPRPANQEVCHGLTTPACFDTCKRGKKKARPTPLIGVAQPRQRCLTFVDEKGNRFWIPGAHRKPTDKPLSAPVRTAQSLSWCRRHGRVEASRVDMTCDRCRALYLDESQVSPWSKLVKHHSAPAFPSQIYVYAAEGKCSCKSLKNEVCSPCKARAYISEREELEYGFF</sequence>
<dbReference type="OrthoDB" id="10352397at2759"/>
<accession>A0A423V7N8</accession>
<protein>
    <submittedName>
        <fullName evidence="1">Uncharacterized protein</fullName>
    </submittedName>
</protein>
<evidence type="ECO:0000313" key="1">
    <source>
        <dbReference type="EMBL" id="ROV86790.1"/>
    </source>
</evidence>
<proteinExistence type="predicted"/>
<dbReference type="AlphaFoldDB" id="A0A423V7N8"/>
<dbReference type="EMBL" id="LJZO01000111">
    <property type="protein sequence ID" value="ROV86790.1"/>
    <property type="molecule type" value="Genomic_DNA"/>
</dbReference>
<keyword evidence="2" id="KW-1185">Reference proteome</keyword>
<organism evidence="1 2">
    <name type="scientific">Cytospora chrysosperma</name>
    <name type="common">Cytospora canker fungus</name>
    <name type="synonym">Sphaeria chrysosperma</name>
    <dbReference type="NCBI Taxonomy" id="252740"/>
    <lineage>
        <taxon>Eukaryota</taxon>
        <taxon>Fungi</taxon>
        <taxon>Dikarya</taxon>
        <taxon>Ascomycota</taxon>
        <taxon>Pezizomycotina</taxon>
        <taxon>Sordariomycetes</taxon>
        <taxon>Sordariomycetidae</taxon>
        <taxon>Diaporthales</taxon>
        <taxon>Cytosporaceae</taxon>
        <taxon>Cytospora</taxon>
    </lineage>
</organism>
<evidence type="ECO:0000313" key="2">
    <source>
        <dbReference type="Proteomes" id="UP000284375"/>
    </source>
</evidence>
<dbReference type="Proteomes" id="UP000284375">
    <property type="component" value="Unassembled WGS sequence"/>
</dbReference>
<name>A0A423V7N8_CYTCH</name>
<reference evidence="1 2" key="1">
    <citation type="submission" date="2015-09" db="EMBL/GenBank/DDBJ databases">
        <title>Host preference determinants of Valsa canker pathogens revealed by comparative genomics.</title>
        <authorList>
            <person name="Yin Z."/>
            <person name="Huang L."/>
        </authorList>
    </citation>
    <scope>NUCLEOTIDE SEQUENCE [LARGE SCALE GENOMIC DNA]</scope>
    <source>
        <strain evidence="1 2">YSFL</strain>
    </source>
</reference>